<dbReference type="Pfam" id="PF13975">
    <property type="entry name" value="gag-asp_proteas"/>
    <property type="match status" value="1"/>
</dbReference>
<dbReference type="InterPro" id="IPR036397">
    <property type="entry name" value="RNaseH_sf"/>
</dbReference>
<proteinExistence type="predicted"/>
<dbReference type="InterPro" id="IPR000953">
    <property type="entry name" value="Chromo/chromo_shadow_dom"/>
</dbReference>
<dbReference type="GO" id="GO:0004190">
    <property type="term" value="F:aspartic-type endopeptidase activity"/>
    <property type="evidence" value="ECO:0007669"/>
    <property type="project" value="InterPro"/>
</dbReference>
<evidence type="ECO:0000313" key="7">
    <source>
        <dbReference type="Proteomes" id="UP000467840"/>
    </source>
</evidence>
<name>A0A6A6JYG1_HEVBR</name>
<dbReference type="InterPro" id="IPR016197">
    <property type="entry name" value="Chromo-like_dom_sf"/>
</dbReference>
<dbReference type="CDD" id="cd00024">
    <property type="entry name" value="CD_CSD"/>
    <property type="match status" value="1"/>
</dbReference>
<reference evidence="6 7" key="1">
    <citation type="journal article" date="2020" name="Mol. Plant">
        <title>The Chromosome-Based Rubber Tree Genome Provides New Insights into Spurge Genome Evolution and Rubber Biosynthesis.</title>
        <authorList>
            <person name="Liu J."/>
            <person name="Shi C."/>
            <person name="Shi C.C."/>
            <person name="Li W."/>
            <person name="Zhang Q.J."/>
            <person name="Zhang Y."/>
            <person name="Li K."/>
            <person name="Lu H.F."/>
            <person name="Shi C."/>
            <person name="Zhu S.T."/>
            <person name="Xiao Z.Y."/>
            <person name="Nan H."/>
            <person name="Yue Y."/>
            <person name="Zhu X.G."/>
            <person name="Wu Y."/>
            <person name="Hong X.N."/>
            <person name="Fan G.Y."/>
            <person name="Tong Y."/>
            <person name="Zhang D."/>
            <person name="Mao C.L."/>
            <person name="Liu Y.L."/>
            <person name="Hao S.J."/>
            <person name="Liu W.Q."/>
            <person name="Lv M.Q."/>
            <person name="Zhang H.B."/>
            <person name="Liu Y."/>
            <person name="Hu-Tang G.R."/>
            <person name="Wang J.P."/>
            <person name="Wang J.H."/>
            <person name="Sun Y.H."/>
            <person name="Ni S.B."/>
            <person name="Chen W.B."/>
            <person name="Zhang X.C."/>
            <person name="Jiao Y.N."/>
            <person name="Eichler E.E."/>
            <person name="Li G.H."/>
            <person name="Liu X."/>
            <person name="Gao L.Z."/>
        </authorList>
    </citation>
    <scope>NUCLEOTIDE SEQUENCE [LARGE SCALE GENOMIC DNA]</scope>
    <source>
        <strain evidence="7">cv. GT1</strain>
        <tissue evidence="6">Leaf</tissue>
    </source>
</reference>
<dbReference type="Pfam" id="PF00385">
    <property type="entry name" value="Chromo"/>
    <property type="match status" value="1"/>
</dbReference>
<dbReference type="Proteomes" id="UP000467840">
    <property type="component" value="Unassembled WGS sequence"/>
</dbReference>
<sequence>MANCPKSGGLTALTENKGEAAPREEGSSMGSLQLAAIVKGKQIETGVGTKGRLFAQLKIGQNEVQALVDTGASDNFLRLEEAQKLGITFSGKSGWLKAVNSKPTPTHGVAANVSVKIGEWTGLIDFSVVSMDDYSCVLGMDFMDRVRAIPIPFANSLCIVEDKGACTVPLRRGKSAGSTLSALQLAKGVRKLEPTFLVALQAENSEQSGVVVPHERDWPELLDVAQFSYNLQKSESTGATPFEIVTGQQPLTPHTVMIPYRGPNPSAFKFAKGWKETVELAKVSLARATKKMKKWADSRRRHVEFTEGDMVLVRMFSRTHGRRHKGLLRKYEGPFMVEQRIGKVAYRVRLPAHLECHPVFHVSLLKPYHADEEDPARNKSKRAPVAITRSFEHEPEEILMHRVVPQWGAHPGYTEYLVRWKGRAVEETSWEHELSLWQHEELLKRYQREAMRALPD</sequence>
<dbReference type="SMART" id="SM00298">
    <property type="entry name" value="CHROMO"/>
    <property type="match status" value="1"/>
</dbReference>
<feature type="compositionally biased region" description="Basic and acidic residues" evidence="4">
    <location>
        <begin position="16"/>
        <end position="26"/>
    </location>
</feature>
<dbReference type="InterPro" id="IPR021109">
    <property type="entry name" value="Peptidase_aspartic_dom_sf"/>
</dbReference>
<feature type="region of interest" description="Disordered" evidence="4">
    <location>
        <begin position="1"/>
        <end position="27"/>
    </location>
</feature>
<evidence type="ECO:0000256" key="1">
    <source>
        <dbReference type="ARBA" id="ARBA00022679"/>
    </source>
</evidence>
<accession>A0A6A6JYG1</accession>
<dbReference type="GO" id="GO:0003964">
    <property type="term" value="F:RNA-directed DNA polymerase activity"/>
    <property type="evidence" value="ECO:0007669"/>
    <property type="project" value="UniProtKB-KW"/>
</dbReference>
<dbReference type="SUPFAM" id="SSF54160">
    <property type="entry name" value="Chromo domain-like"/>
    <property type="match status" value="1"/>
</dbReference>
<dbReference type="PANTHER" id="PTHR46148:SF52">
    <property type="entry name" value="OS04G0603800 PROTEIN"/>
    <property type="match status" value="1"/>
</dbReference>
<protein>
    <recommendedName>
        <fullName evidence="5">Chromo domain-containing protein</fullName>
    </recommendedName>
</protein>
<comment type="caution">
    <text evidence="6">The sequence shown here is derived from an EMBL/GenBank/DDBJ whole genome shotgun (WGS) entry which is preliminary data.</text>
</comment>
<dbReference type="GO" id="GO:0003676">
    <property type="term" value="F:nucleic acid binding"/>
    <property type="evidence" value="ECO:0007669"/>
    <property type="project" value="InterPro"/>
</dbReference>
<organism evidence="6 7">
    <name type="scientific">Hevea brasiliensis</name>
    <name type="common">Para rubber tree</name>
    <name type="synonym">Siphonia brasiliensis</name>
    <dbReference type="NCBI Taxonomy" id="3981"/>
    <lineage>
        <taxon>Eukaryota</taxon>
        <taxon>Viridiplantae</taxon>
        <taxon>Streptophyta</taxon>
        <taxon>Embryophyta</taxon>
        <taxon>Tracheophyta</taxon>
        <taxon>Spermatophyta</taxon>
        <taxon>Magnoliopsida</taxon>
        <taxon>eudicotyledons</taxon>
        <taxon>Gunneridae</taxon>
        <taxon>Pentapetalae</taxon>
        <taxon>rosids</taxon>
        <taxon>fabids</taxon>
        <taxon>Malpighiales</taxon>
        <taxon>Euphorbiaceae</taxon>
        <taxon>Crotonoideae</taxon>
        <taxon>Micrandreae</taxon>
        <taxon>Hevea</taxon>
    </lineage>
</organism>
<evidence type="ECO:0000259" key="5">
    <source>
        <dbReference type="PROSITE" id="PS50013"/>
    </source>
</evidence>
<dbReference type="AlphaFoldDB" id="A0A6A6JYG1"/>
<dbReference type="PANTHER" id="PTHR46148">
    <property type="entry name" value="CHROMO DOMAIN-CONTAINING PROTEIN"/>
    <property type="match status" value="1"/>
</dbReference>
<dbReference type="PROSITE" id="PS50013">
    <property type="entry name" value="CHROMO_2"/>
    <property type="match status" value="1"/>
</dbReference>
<dbReference type="EMBL" id="JAAGAX010000545">
    <property type="protein sequence ID" value="KAF2281650.1"/>
    <property type="molecule type" value="Genomic_DNA"/>
</dbReference>
<dbReference type="InterPro" id="IPR056924">
    <property type="entry name" value="SH3_Tf2-1"/>
</dbReference>
<evidence type="ECO:0000313" key="6">
    <source>
        <dbReference type="EMBL" id="KAF2281650.1"/>
    </source>
</evidence>
<dbReference type="InterPro" id="IPR023780">
    <property type="entry name" value="Chromo_domain"/>
</dbReference>
<gene>
    <name evidence="6" type="ORF">GH714_044025</name>
</gene>
<feature type="domain" description="Chromo" evidence="5">
    <location>
        <begin position="393"/>
        <end position="456"/>
    </location>
</feature>
<dbReference type="Gene3D" id="2.40.70.10">
    <property type="entry name" value="Acid Proteases"/>
    <property type="match status" value="1"/>
</dbReference>
<keyword evidence="1" id="KW-0808">Transferase</keyword>
<dbReference type="PROSITE" id="PS00141">
    <property type="entry name" value="ASP_PROTEASE"/>
    <property type="match status" value="1"/>
</dbReference>
<evidence type="ECO:0000256" key="2">
    <source>
        <dbReference type="ARBA" id="ARBA00022695"/>
    </source>
</evidence>
<keyword evidence="3" id="KW-0695">RNA-directed DNA polymerase</keyword>
<evidence type="ECO:0000256" key="3">
    <source>
        <dbReference type="ARBA" id="ARBA00022918"/>
    </source>
</evidence>
<evidence type="ECO:0000256" key="4">
    <source>
        <dbReference type="SAM" id="MobiDB-lite"/>
    </source>
</evidence>
<dbReference type="Pfam" id="PF24626">
    <property type="entry name" value="SH3_Tf2-1"/>
    <property type="match status" value="1"/>
</dbReference>
<dbReference type="InterPro" id="IPR001969">
    <property type="entry name" value="Aspartic_peptidase_AS"/>
</dbReference>
<dbReference type="Gene3D" id="2.40.50.40">
    <property type="match status" value="1"/>
</dbReference>
<dbReference type="Gene3D" id="3.30.420.10">
    <property type="entry name" value="Ribonuclease H-like superfamily/Ribonuclease H"/>
    <property type="match status" value="1"/>
</dbReference>
<dbReference type="SUPFAM" id="SSF50630">
    <property type="entry name" value="Acid proteases"/>
    <property type="match status" value="1"/>
</dbReference>
<dbReference type="CDD" id="cd00303">
    <property type="entry name" value="retropepsin_like"/>
    <property type="match status" value="1"/>
</dbReference>
<keyword evidence="7" id="KW-1185">Reference proteome</keyword>
<dbReference type="GO" id="GO:0006508">
    <property type="term" value="P:proteolysis"/>
    <property type="evidence" value="ECO:0007669"/>
    <property type="project" value="InterPro"/>
</dbReference>
<keyword evidence="2" id="KW-0548">Nucleotidyltransferase</keyword>